<dbReference type="Proteomes" id="UP000237347">
    <property type="component" value="Unassembled WGS sequence"/>
</dbReference>
<keyword evidence="2" id="KW-0813">Transport</keyword>
<feature type="transmembrane region" description="Helical" evidence="8">
    <location>
        <begin position="64"/>
        <end position="86"/>
    </location>
</feature>
<reference evidence="10 11" key="1">
    <citation type="journal article" date="2018" name="Sci. Data">
        <title>The draft genome sequence of cork oak.</title>
        <authorList>
            <person name="Ramos A.M."/>
            <person name="Usie A."/>
            <person name="Barbosa P."/>
            <person name="Barros P.M."/>
            <person name="Capote T."/>
            <person name="Chaves I."/>
            <person name="Simoes F."/>
            <person name="Abreu I."/>
            <person name="Carrasquinho I."/>
            <person name="Faro C."/>
            <person name="Guimaraes J.B."/>
            <person name="Mendonca D."/>
            <person name="Nobrega F."/>
            <person name="Rodrigues L."/>
            <person name="Saibo N.J.M."/>
            <person name="Varela M.C."/>
            <person name="Egas C."/>
            <person name="Matos J."/>
            <person name="Miguel C.M."/>
            <person name="Oliveira M.M."/>
            <person name="Ricardo C.P."/>
            <person name="Goncalves S."/>
        </authorList>
    </citation>
    <scope>NUCLEOTIDE SEQUENCE [LARGE SCALE GENOMIC DNA]</scope>
    <source>
        <strain evidence="11">cv. HL8</strain>
    </source>
</reference>
<feature type="domain" description="Amino acid transporter transmembrane" evidence="9">
    <location>
        <begin position="34"/>
        <end position="145"/>
    </location>
</feature>
<evidence type="ECO:0000256" key="1">
    <source>
        <dbReference type="ARBA" id="ARBA00004141"/>
    </source>
</evidence>
<feature type="transmembrane region" description="Helical" evidence="8">
    <location>
        <begin position="191"/>
        <end position="214"/>
    </location>
</feature>
<feature type="compositionally biased region" description="Polar residues" evidence="7">
    <location>
        <begin position="1"/>
        <end position="11"/>
    </location>
</feature>
<proteinExistence type="predicted"/>
<feature type="transmembrane region" description="Helical" evidence="8">
    <location>
        <begin position="267"/>
        <end position="286"/>
    </location>
</feature>
<feature type="transmembrane region" description="Helical" evidence="8">
    <location>
        <begin position="157"/>
        <end position="179"/>
    </location>
</feature>
<dbReference type="InterPro" id="IPR013057">
    <property type="entry name" value="AA_transpt_TM"/>
</dbReference>
<evidence type="ECO:0000256" key="5">
    <source>
        <dbReference type="ARBA" id="ARBA00022989"/>
    </source>
</evidence>
<evidence type="ECO:0000313" key="11">
    <source>
        <dbReference type="Proteomes" id="UP000237347"/>
    </source>
</evidence>
<evidence type="ECO:0000256" key="4">
    <source>
        <dbReference type="ARBA" id="ARBA00022970"/>
    </source>
</evidence>
<dbReference type="Pfam" id="PF01490">
    <property type="entry name" value="Aa_trans"/>
    <property type="match status" value="2"/>
</dbReference>
<evidence type="ECO:0000256" key="3">
    <source>
        <dbReference type="ARBA" id="ARBA00022692"/>
    </source>
</evidence>
<dbReference type="AlphaFoldDB" id="A0AAW0LI76"/>
<dbReference type="PANTHER" id="PTHR22950">
    <property type="entry name" value="AMINO ACID TRANSPORTER"/>
    <property type="match status" value="1"/>
</dbReference>
<protein>
    <submittedName>
        <fullName evidence="10">Amino acid transporter avt3a</fullName>
    </submittedName>
</protein>
<accession>A0AAW0LI76</accession>
<feature type="domain" description="Amino acid transporter transmembrane" evidence="9">
    <location>
        <begin position="158"/>
        <end position="347"/>
    </location>
</feature>
<dbReference type="GO" id="GO:0015175">
    <property type="term" value="F:neutral L-amino acid transmembrane transporter activity"/>
    <property type="evidence" value="ECO:0007669"/>
    <property type="project" value="TreeGrafter"/>
</dbReference>
<keyword evidence="11" id="KW-1185">Reference proteome</keyword>
<dbReference type="GO" id="GO:0015179">
    <property type="term" value="F:L-amino acid transmembrane transporter activity"/>
    <property type="evidence" value="ECO:0007669"/>
    <property type="project" value="TreeGrafter"/>
</dbReference>
<evidence type="ECO:0000313" key="10">
    <source>
        <dbReference type="EMBL" id="KAK7851312.1"/>
    </source>
</evidence>
<feature type="transmembrane region" description="Helical" evidence="8">
    <location>
        <begin position="117"/>
        <end position="137"/>
    </location>
</feature>
<comment type="subcellular location">
    <subcellularLocation>
        <location evidence="1">Membrane</location>
        <topology evidence="1">Multi-pass membrane protein</topology>
    </subcellularLocation>
</comment>
<name>A0AAW0LI76_QUESU</name>
<keyword evidence="3 8" id="KW-0812">Transmembrane</keyword>
<organism evidence="10 11">
    <name type="scientific">Quercus suber</name>
    <name type="common">Cork oak</name>
    <dbReference type="NCBI Taxonomy" id="58331"/>
    <lineage>
        <taxon>Eukaryota</taxon>
        <taxon>Viridiplantae</taxon>
        <taxon>Streptophyta</taxon>
        <taxon>Embryophyta</taxon>
        <taxon>Tracheophyta</taxon>
        <taxon>Spermatophyta</taxon>
        <taxon>Magnoliopsida</taxon>
        <taxon>eudicotyledons</taxon>
        <taxon>Gunneridae</taxon>
        <taxon>Pentapetalae</taxon>
        <taxon>rosids</taxon>
        <taxon>fabids</taxon>
        <taxon>Fagales</taxon>
        <taxon>Fagaceae</taxon>
        <taxon>Quercus</taxon>
    </lineage>
</organism>
<feature type="transmembrane region" description="Helical" evidence="8">
    <location>
        <begin position="234"/>
        <end position="255"/>
    </location>
</feature>
<feature type="transmembrane region" description="Helical" evidence="8">
    <location>
        <begin position="38"/>
        <end position="58"/>
    </location>
</feature>
<evidence type="ECO:0000256" key="2">
    <source>
        <dbReference type="ARBA" id="ARBA00022448"/>
    </source>
</evidence>
<sequence length="356" mass="38676">MGFEAGSSSNALKAPSPPREDTPLLGHSPQALSSQAKTFANVFIAIVGAGVLGLPYSFKRTGWVMNLLMIFSVAALTHYCMMLLVYTRRKLESSNGFSKIASFGDLGFTVCGPTGRFLVDILIILSQAGFCVGYLIFIGNTLVDVEPCCEGLWGVSVFFYGMGVAVYSFEGVGMALPLESEMKDKDKFGKVLALTMAFIALMYGGFGAFGYFAFGEDTKDMITANLGGGFVSTLVKLGLCVNLFFTLPIMMNPVYEIVERRFWGGSYCLWLRWLLVVLVSLVALSVPNFADFLSLVGSGVCCALGFVLPPLFHLKVFRSEIGWKGWTLDVGIMLLGIVLGVSGTWYALLEIFFPTE</sequence>
<evidence type="ECO:0000256" key="6">
    <source>
        <dbReference type="ARBA" id="ARBA00023136"/>
    </source>
</evidence>
<feature type="region of interest" description="Disordered" evidence="7">
    <location>
        <begin position="1"/>
        <end position="27"/>
    </location>
</feature>
<keyword evidence="5 8" id="KW-1133">Transmembrane helix</keyword>
<dbReference type="EMBL" id="PKMF04000089">
    <property type="protein sequence ID" value="KAK7851312.1"/>
    <property type="molecule type" value="Genomic_DNA"/>
</dbReference>
<evidence type="ECO:0000256" key="7">
    <source>
        <dbReference type="SAM" id="MobiDB-lite"/>
    </source>
</evidence>
<keyword evidence="4" id="KW-0029">Amino-acid transport</keyword>
<dbReference type="GO" id="GO:0005774">
    <property type="term" value="C:vacuolar membrane"/>
    <property type="evidence" value="ECO:0007669"/>
    <property type="project" value="TreeGrafter"/>
</dbReference>
<feature type="transmembrane region" description="Helical" evidence="8">
    <location>
        <begin position="292"/>
        <end position="314"/>
    </location>
</feature>
<comment type="caution">
    <text evidence="10">The sequence shown here is derived from an EMBL/GenBank/DDBJ whole genome shotgun (WGS) entry which is preliminary data.</text>
</comment>
<feature type="transmembrane region" description="Helical" evidence="8">
    <location>
        <begin position="326"/>
        <end position="348"/>
    </location>
</feature>
<evidence type="ECO:0000259" key="9">
    <source>
        <dbReference type="Pfam" id="PF01490"/>
    </source>
</evidence>
<dbReference type="PANTHER" id="PTHR22950:SF529">
    <property type="entry name" value="AMINO ACID TRANSPORTER AVT3B"/>
    <property type="match status" value="1"/>
</dbReference>
<keyword evidence="6 8" id="KW-0472">Membrane</keyword>
<evidence type="ECO:0000256" key="8">
    <source>
        <dbReference type="SAM" id="Phobius"/>
    </source>
</evidence>
<gene>
    <name evidence="10" type="primary">AVT3A</name>
    <name evidence="10" type="ORF">CFP56_042547</name>
</gene>